<protein>
    <submittedName>
        <fullName evidence="2">Uncharacterized protein</fullName>
    </submittedName>
</protein>
<accession>A0AAE9SBN6</accession>
<name>A0AAE9SBN6_9GAMM</name>
<keyword evidence="1" id="KW-0812">Transmembrane</keyword>
<feature type="transmembrane region" description="Helical" evidence="1">
    <location>
        <begin position="12"/>
        <end position="32"/>
    </location>
</feature>
<sequence>MAVKVRSRREKMGSGLGLVLGIIAFNLMVPLLFEKQANFDFDQLLWAAFSAMLCSELGARVGKWLDAREQAKELAKKPE</sequence>
<proteinExistence type="predicted"/>
<keyword evidence="3" id="KW-1185">Reference proteome</keyword>
<gene>
    <name evidence="2" type="ORF">NHF51_14775</name>
</gene>
<evidence type="ECO:0000256" key="1">
    <source>
        <dbReference type="SAM" id="Phobius"/>
    </source>
</evidence>
<dbReference type="Proteomes" id="UP001056890">
    <property type="component" value="Chromosome"/>
</dbReference>
<dbReference type="EMBL" id="CP099717">
    <property type="protein sequence ID" value="USV56601.1"/>
    <property type="molecule type" value="Genomic_DNA"/>
</dbReference>
<reference evidence="2" key="1">
    <citation type="submission" date="2022-06" db="EMBL/GenBank/DDBJ databases">
        <title>Complete Genome of Aeromonas sp. Strain SOD01 Isolated from an Urban Freshwater Stream.</title>
        <authorList>
            <person name="Williams L.E."/>
            <person name="Brysgel T."/>
            <person name="Capestro E.M."/>
            <person name="Foltz G.V."/>
            <person name="Gardner A.E."/>
            <person name="Ingrassia J."/>
            <person name="Peterson E."/>
            <person name="Arruda J."/>
            <person name="Flaherty I."/>
            <person name="Hunt M."/>
            <person name="Pappas G."/>
            <person name="Ramsaran S."/>
            <person name="Rocha M."/>
        </authorList>
    </citation>
    <scope>NUCLEOTIDE SEQUENCE</scope>
    <source>
        <strain evidence="2">SOD01</strain>
    </source>
</reference>
<keyword evidence="1" id="KW-1133">Transmembrane helix</keyword>
<organism evidence="2 3">
    <name type="scientific">Aeromonas encheleia</name>
    <dbReference type="NCBI Taxonomy" id="73010"/>
    <lineage>
        <taxon>Bacteria</taxon>
        <taxon>Pseudomonadati</taxon>
        <taxon>Pseudomonadota</taxon>
        <taxon>Gammaproteobacteria</taxon>
        <taxon>Aeromonadales</taxon>
        <taxon>Aeromonadaceae</taxon>
        <taxon>Aeromonas</taxon>
    </lineage>
</organism>
<evidence type="ECO:0000313" key="2">
    <source>
        <dbReference type="EMBL" id="USV56601.1"/>
    </source>
</evidence>
<dbReference type="AlphaFoldDB" id="A0AAE9SBN6"/>
<evidence type="ECO:0000313" key="3">
    <source>
        <dbReference type="Proteomes" id="UP001056890"/>
    </source>
</evidence>
<dbReference type="RefSeq" id="WP_252994807.1">
    <property type="nucleotide sequence ID" value="NZ_CP099717.1"/>
</dbReference>
<keyword evidence="1" id="KW-0472">Membrane</keyword>